<accession>A0A9Q0CA10</accession>
<protein>
    <submittedName>
        <fullName evidence="1">Uncharacterized protein</fullName>
    </submittedName>
</protein>
<evidence type="ECO:0000313" key="2">
    <source>
        <dbReference type="Proteomes" id="UP001151287"/>
    </source>
</evidence>
<sequence length="148" mass="17001">MAGITSQFCNSIQSYWRRRYYQRLEPLSKPVKVARLGTGRRTWKPRPVQLMFKIRAKLWSPRKLLSKARDAYVNLMLALAGGEDRPVAALKNSRSVSDGLWARRMPKARPMSVSGQKEFERRMMLHIYNMLVVQPELPGAPKMVTVAA</sequence>
<keyword evidence="2" id="KW-1185">Reference proteome</keyword>
<evidence type="ECO:0000313" key="1">
    <source>
        <dbReference type="EMBL" id="KAJ1689930.1"/>
    </source>
</evidence>
<reference evidence="1" key="1">
    <citation type="journal article" date="2022" name="Cell">
        <title>Repeat-based holocentromeres influence genome architecture and karyotype evolution.</title>
        <authorList>
            <person name="Hofstatter P.G."/>
            <person name="Thangavel G."/>
            <person name="Lux T."/>
            <person name="Neumann P."/>
            <person name="Vondrak T."/>
            <person name="Novak P."/>
            <person name="Zhang M."/>
            <person name="Costa L."/>
            <person name="Castellani M."/>
            <person name="Scott A."/>
            <person name="Toegelov H."/>
            <person name="Fuchs J."/>
            <person name="Mata-Sucre Y."/>
            <person name="Dias Y."/>
            <person name="Vanzela A.L.L."/>
            <person name="Huettel B."/>
            <person name="Almeida C.C.S."/>
            <person name="Simkova H."/>
            <person name="Souza G."/>
            <person name="Pedrosa-Harand A."/>
            <person name="Macas J."/>
            <person name="Mayer K.F.X."/>
            <person name="Houben A."/>
            <person name="Marques A."/>
        </authorList>
    </citation>
    <scope>NUCLEOTIDE SEQUENCE</scope>
    <source>
        <strain evidence="1">RhyBre1mFocal</strain>
    </source>
</reference>
<gene>
    <name evidence="1" type="ORF">LUZ63_014085</name>
</gene>
<dbReference type="Proteomes" id="UP001151287">
    <property type="component" value="Unassembled WGS sequence"/>
</dbReference>
<name>A0A9Q0CA10_9POAL</name>
<organism evidence="1 2">
    <name type="scientific">Rhynchospora breviuscula</name>
    <dbReference type="NCBI Taxonomy" id="2022672"/>
    <lineage>
        <taxon>Eukaryota</taxon>
        <taxon>Viridiplantae</taxon>
        <taxon>Streptophyta</taxon>
        <taxon>Embryophyta</taxon>
        <taxon>Tracheophyta</taxon>
        <taxon>Spermatophyta</taxon>
        <taxon>Magnoliopsida</taxon>
        <taxon>Liliopsida</taxon>
        <taxon>Poales</taxon>
        <taxon>Cyperaceae</taxon>
        <taxon>Cyperoideae</taxon>
        <taxon>Rhynchosporeae</taxon>
        <taxon>Rhynchospora</taxon>
    </lineage>
</organism>
<dbReference type="EMBL" id="JAMQYH010000004">
    <property type="protein sequence ID" value="KAJ1689930.1"/>
    <property type="molecule type" value="Genomic_DNA"/>
</dbReference>
<dbReference type="PANTHER" id="PTHR33702:SF25">
    <property type="entry name" value="OS05G0575200 PROTEIN"/>
    <property type="match status" value="1"/>
</dbReference>
<comment type="caution">
    <text evidence="1">The sequence shown here is derived from an EMBL/GenBank/DDBJ whole genome shotgun (WGS) entry which is preliminary data.</text>
</comment>
<dbReference type="PANTHER" id="PTHR33702">
    <property type="entry name" value="BNAA09G40010D PROTEIN"/>
    <property type="match status" value="1"/>
</dbReference>
<dbReference type="AlphaFoldDB" id="A0A9Q0CA10"/>
<proteinExistence type="predicted"/>
<dbReference type="OrthoDB" id="764584at2759"/>